<dbReference type="PANTHER" id="PTHR33371:SF16">
    <property type="entry name" value="MCE-FAMILY PROTEIN MCE3F"/>
    <property type="match status" value="1"/>
</dbReference>
<sequence length="429" mass="44603">MFTRRMRLQVGAFVLIALVGISYVGARYVGLGRVFGATGYVVQVRLADSGGIFSNAEVTYRGVTVGRVGPLRLTADGVEVDLDIDPSAPPIPADLEAVVADRSAVGEQYVDLRPKHEGGPFLASGAVIPQSVTKTPPPVDSLLTNLDSLATSVPTDSLRTVVDELDTAFQGAGPNLQVLLDNTRSFTKAAAEHLPQTTKLLADGRTVLTTQADESAAIKSFSGNLRLLAEQLKNSDGDLRKLIAVTPQVSEQVSGFLRESGPNLGVVVANLLTTANILSTRRDGLEQIFVTYPLVVAGGFTVAPGDGTAHFGLALNVFDPLPCTVGYEGTTIRPANGTYTDNAGTKRNATDPAPLNTQAYCALARGSSSAVRGAQNAPYGGQPTTPQGNQTEPQPSQEATHQGQLPGVLGLPGIGSGLNSLAKLLGLPG</sequence>
<evidence type="ECO:0000259" key="2">
    <source>
        <dbReference type="Pfam" id="PF02470"/>
    </source>
</evidence>
<evidence type="ECO:0000256" key="1">
    <source>
        <dbReference type="SAM" id="MobiDB-lite"/>
    </source>
</evidence>
<feature type="domain" description="Mce/MlaD" evidence="2">
    <location>
        <begin position="39"/>
        <end position="114"/>
    </location>
</feature>
<dbReference type="Pfam" id="PF11887">
    <property type="entry name" value="Mce4_CUP1"/>
    <property type="match status" value="1"/>
</dbReference>
<reference evidence="4 5" key="1">
    <citation type="submission" date="2019-09" db="EMBL/GenBank/DDBJ databases">
        <title>Goodfellowia gen. nov., a new genus of the Pseudonocardineae related to Actinoalloteichus, containing Goodfellowia coeruleoviolacea gen. nov., comb. nov. gen. nov., comb. nov.</title>
        <authorList>
            <person name="Labeda D."/>
        </authorList>
    </citation>
    <scope>NUCLEOTIDE SEQUENCE [LARGE SCALE GENOMIC DNA]</scope>
    <source>
        <strain evidence="4 5">AN110305</strain>
    </source>
</reference>
<feature type="domain" description="Mammalian cell entry C-terminal" evidence="3">
    <location>
        <begin position="122"/>
        <end position="306"/>
    </location>
</feature>
<dbReference type="InterPro" id="IPR005693">
    <property type="entry name" value="Mce"/>
</dbReference>
<reference evidence="4 5" key="2">
    <citation type="submission" date="2019-09" db="EMBL/GenBank/DDBJ databases">
        <authorList>
            <person name="Jin C."/>
        </authorList>
    </citation>
    <scope>NUCLEOTIDE SEQUENCE [LARGE SCALE GENOMIC DNA]</scope>
    <source>
        <strain evidence="4 5">AN110305</strain>
    </source>
</reference>
<dbReference type="NCBIfam" id="TIGR00996">
    <property type="entry name" value="Mtu_fam_mce"/>
    <property type="match status" value="1"/>
</dbReference>
<organism evidence="4 5">
    <name type="scientific">Solihabitans fulvus</name>
    <dbReference type="NCBI Taxonomy" id="1892852"/>
    <lineage>
        <taxon>Bacteria</taxon>
        <taxon>Bacillati</taxon>
        <taxon>Actinomycetota</taxon>
        <taxon>Actinomycetes</taxon>
        <taxon>Pseudonocardiales</taxon>
        <taxon>Pseudonocardiaceae</taxon>
        <taxon>Solihabitans</taxon>
    </lineage>
</organism>
<feature type="region of interest" description="Disordered" evidence="1">
    <location>
        <begin position="372"/>
        <end position="412"/>
    </location>
</feature>
<dbReference type="RefSeq" id="WP_149848549.1">
    <property type="nucleotide sequence ID" value="NZ_VUOB01000010.1"/>
</dbReference>
<name>A0A5B2XP57_9PSEU</name>
<dbReference type="InterPro" id="IPR024516">
    <property type="entry name" value="Mce_C"/>
</dbReference>
<dbReference type="AlphaFoldDB" id="A0A5B2XP57"/>
<feature type="compositionally biased region" description="Polar residues" evidence="1">
    <location>
        <begin position="382"/>
        <end position="401"/>
    </location>
</feature>
<dbReference type="PANTHER" id="PTHR33371">
    <property type="entry name" value="INTERMEMBRANE PHOSPHOLIPID TRANSPORT SYSTEM BINDING PROTEIN MLAD-RELATED"/>
    <property type="match status" value="1"/>
</dbReference>
<comment type="caution">
    <text evidence="4">The sequence shown here is derived from an EMBL/GenBank/DDBJ whole genome shotgun (WGS) entry which is preliminary data.</text>
</comment>
<accession>A0A5B2XP57</accession>
<evidence type="ECO:0000313" key="5">
    <source>
        <dbReference type="Proteomes" id="UP000323454"/>
    </source>
</evidence>
<dbReference type="EMBL" id="VUOB01000010">
    <property type="protein sequence ID" value="KAA2264750.1"/>
    <property type="molecule type" value="Genomic_DNA"/>
</dbReference>
<dbReference type="Pfam" id="PF02470">
    <property type="entry name" value="MlaD"/>
    <property type="match status" value="1"/>
</dbReference>
<proteinExistence type="predicted"/>
<dbReference type="GO" id="GO:0005576">
    <property type="term" value="C:extracellular region"/>
    <property type="evidence" value="ECO:0007669"/>
    <property type="project" value="TreeGrafter"/>
</dbReference>
<dbReference type="InterPro" id="IPR003399">
    <property type="entry name" value="Mce/MlaD"/>
</dbReference>
<keyword evidence="5" id="KW-1185">Reference proteome</keyword>
<dbReference type="InterPro" id="IPR052336">
    <property type="entry name" value="MlaD_Phospholipid_Transporter"/>
</dbReference>
<dbReference type="OrthoDB" id="4741753at2"/>
<evidence type="ECO:0000313" key="4">
    <source>
        <dbReference type="EMBL" id="KAA2264750.1"/>
    </source>
</evidence>
<protein>
    <submittedName>
        <fullName evidence="4">MCE family protein</fullName>
    </submittedName>
</protein>
<gene>
    <name evidence="4" type="ORF">F0L68_06585</name>
</gene>
<evidence type="ECO:0000259" key="3">
    <source>
        <dbReference type="Pfam" id="PF11887"/>
    </source>
</evidence>
<dbReference type="Proteomes" id="UP000323454">
    <property type="component" value="Unassembled WGS sequence"/>
</dbReference>